<evidence type="ECO:0000313" key="5">
    <source>
        <dbReference type="EMBL" id="MBB5342710.1"/>
    </source>
</evidence>
<evidence type="ECO:0000259" key="3">
    <source>
        <dbReference type="Pfam" id="PF01408"/>
    </source>
</evidence>
<dbReference type="PANTHER" id="PTHR43708:SF5">
    <property type="entry name" value="CONSERVED EXPRESSED OXIDOREDUCTASE (EUROFUNG)-RELATED"/>
    <property type="match status" value="1"/>
</dbReference>
<dbReference type="Pfam" id="PF01408">
    <property type="entry name" value="GFO_IDH_MocA"/>
    <property type="match status" value="1"/>
</dbReference>
<keyword evidence="2" id="KW-0560">Oxidoreductase</keyword>
<evidence type="ECO:0000259" key="4">
    <source>
        <dbReference type="Pfam" id="PF22725"/>
    </source>
</evidence>
<dbReference type="GO" id="GO:0000166">
    <property type="term" value="F:nucleotide binding"/>
    <property type="evidence" value="ECO:0007669"/>
    <property type="project" value="InterPro"/>
</dbReference>
<accession>A0A7W8N495</accession>
<reference evidence="5 6" key="1">
    <citation type="submission" date="2020-08" db="EMBL/GenBank/DDBJ databases">
        <title>Genomic Encyclopedia of Type Strains, Phase IV (KMG-V): Genome sequencing to study the core and pangenomes of soil and plant-associated prokaryotes.</title>
        <authorList>
            <person name="Whitman W."/>
        </authorList>
    </citation>
    <scope>NUCLEOTIDE SEQUENCE [LARGE SCALE GENOMIC DNA]</scope>
    <source>
        <strain evidence="5 6">M8US30</strain>
    </source>
</reference>
<dbReference type="SUPFAM" id="SSF51735">
    <property type="entry name" value="NAD(P)-binding Rossmann-fold domains"/>
    <property type="match status" value="1"/>
</dbReference>
<dbReference type="GO" id="GO:0016491">
    <property type="term" value="F:oxidoreductase activity"/>
    <property type="evidence" value="ECO:0007669"/>
    <property type="project" value="UniProtKB-KW"/>
</dbReference>
<evidence type="ECO:0000256" key="1">
    <source>
        <dbReference type="ARBA" id="ARBA00010928"/>
    </source>
</evidence>
<name>A0A7W8N495_9BACT</name>
<dbReference type="InterPro" id="IPR055170">
    <property type="entry name" value="GFO_IDH_MocA-like_dom"/>
</dbReference>
<feature type="domain" description="GFO/IDH/MocA-like oxidoreductase" evidence="4">
    <location>
        <begin position="151"/>
        <end position="271"/>
    </location>
</feature>
<protein>
    <submittedName>
        <fullName evidence="5">Dehydrogenase</fullName>
    </submittedName>
</protein>
<sequence>MALMNVPLEQPEISTTMRPDKPRPIVILGAGGIVRDAHLPAYRKAKWPVIGIADVFEERAAQLQAEYQINRSFGSIAEAVAFAPEDAVYDLAVPASSILESLKFLPDGAAVLMQKPMGETLVEAIDILHLCRKKRLTAAVNFQLRWSPNLLKAGELMNSGAIGFIHDFELQVSCRMPWENWEFLASASRLEVLYHSIHYLDLARAWLGEPRSVYAKTVRSPRSPRLAATKSVIALDYGDWVRSYIATDHSNAYGPDHQRSFVQIEGTKGAVHAQIGGNLDYPNGLPDTLDFAPEGGSWRRLAIGGNWFPDAFVGSMGSLQSFLEGSSDVLPTSVEDAIHTMALVEAVYESSDAGGTQIPLSSTS</sequence>
<comment type="caution">
    <text evidence="5">The sequence shown here is derived from an EMBL/GenBank/DDBJ whole genome shotgun (WGS) entry which is preliminary data.</text>
</comment>
<dbReference type="Gene3D" id="3.40.50.720">
    <property type="entry name" value="NAD(P)-binding Rossmann-like Domain"/>
    <property type="match status" value="1"/>
</dbReference>
<organism evidence="5 6">
    <name type="scientific">Tunturiibacter lichenicola</name>
    <dbReference type="NCBI Taxonomy" id="2051959"/>
    <lineage>
        <taxon>Bacteria</taxon>
        <taxon>Pseudomonadati</taxon>
        <taxon>Acidobacteriota</taxon>
        <taxon>Terriglobia</taxon>
        <taxon>Terriglobales</taxon>
        <taxon>Acidobacteriaceae</taxon>
        <taxon>Tunturiibacter</taxon>
    </lineage>
</organism>
<dbReference type="InterPro" id="IPR036291">
    <property type="entry name" value="NAD(P)-bd_dom_sf"/>
</dbReference>
<dbReference type="EMBL" id="JACHDZ010000001">
    <property type="protein sequence ID" value="MBB5342710.1"/>
    <property type="molecule type" value="Genomic_DNA"/>
</dbReference>
<dbReference type="Gene3D" id="3.30.360.10">
    <property type="entry name" value="Dihydrodipicolinate Reductase, domain 2"/>
    <property type="match status" value="1"/>
</dbReference>
<dbReference type="Pfam" id="PF22725">
    <property type="entry name" value="GFO_IDH_MocA_C3"/>
    <property type="match status" value="1"/>
</dbReference>
<dbReference type="AlphaFoldDB" id="A0A7W8N495"/>
<evidence type="ECO:0000313" key="6">
    <source>
        <dbReference type="Proteomes" id="UP000569092"/>
    </source>
</evidence>
<comment type="similarity">
    <text evidence="1">Belongs to the Gfo/Idh/MocA family.</text>
</comment>
<feature type="domain" description="Gfo/Idh/MocA-like oxidoreductase N-terminal" evidence="3">
    <location>
        <begin position="25"/>
        <end position="142"/>
    </location>
</feature>
<dbReference type="InterPro" id="IPR000683">
    <property type="entry name" value="Gfo/Idh/MocA-like_OxRdtase_N"/>
</dbReference>
<gene>
    <name evidence="5" type="ORF">HDF10_000660</name>
</gene>
<dbReference type="PANTHER" id="PTHR43708">
    <property type="entry name" value="CONSERVED EXPRESSED OXIDOREDUCTASE (EUROFUNG)"/>
    <property type="match status" value="1"/>
</dbReference>
<proteinExistence type="inferred from homology"/>
<dbReference type="SUPFAM" id="SSF55347">
    <property type="entry name" value="Glyceraldehyde-3-phosphate dehydrogenase-like, C-terminal domain"/>
    <property type="match status" value="1"/>
</dbReference>
<dbReference type="InterPro" id="IPR051317">
    <property type="entry name" value="Gfo/Idh/MocA_oxidoreduct"/>
</dbReference>
<dbReference type="Proteomes" id="UP000569092">
    <property type="component" value="Unassembled WGS sequence"/>
</dbReference>
<evidence type="ECO:0000256" key="2">
    <source>
        <dbReference type="ARBA" id="ARBA00023002"/>
    </source>
</evidence>